<keyword evidence="11" id="KW-1185">Reference proteome</keyword>
<sequence>MKNPWNVPQKLPLVAGHEGAGIVVKMGKDVKGYKEGDRVGITLLNRTCQTCEFCKYGGKETFCITPEYLGFGTSGSFGTFQQYIAVPTSNAHLIPEGVDLAKAAPIQCAGWTVYRALKETDTKPGQFVAITGAGGGLGSFALQFAKAMGLRSIAIDFGDSKRDHCLKQGAEFFVDAKKQDVIEEVRRVTNGLGPHGVVNIAPAIKPIEDALKYLRKTGTLVLQGTLTACEFSNSRFFLKFS</sequence>
<dbReference type="AlphaFoldDB" id="A0A914C099"/>
<keyword evidence="4 8" id="KW-0479">Metal-binding</keyword>
<comment type="similarity">
    <text evidence="2 8">Belongs to the zinc-containing alcohol dehydrogenase family.</text>
</comment>
<dbReference type="InterPro" id="IPR013149">
    <property type="entry name" value="ADH-like_C"/>
</dbReference>
<accession>A0A914C099</accession>
<evidence type="ECO:0000256" key="2">
    <source>
        <dbReference type="ARBA" id="ARBA00008072"/>
    </source>
</evidence>
<keyword evidence="7" id="KW-0520">NAD</keyword>
<dbReference type="PANTHER" id="PTHR42940:SF3">
    <property type="entry name" value="ALCOHOL DEHYDROGENASE 1-RELATED"/>
    <property type="match status" value="1"/>
</dbReference>
<dbReference type="GO" id="GO:0005737">
    <property type="term" value="C:cytoplasm"/>
    <property type="evidence" value="ECO:0007669"/>
    <property type="project" value="TreeGrafter"/>
</dbReference>
<dbReference type="Gene3D" id="3.90.180.10">
    <property type="entry name" value="Medium-chain alcohol dehydrogenases, catalytic domain"/>
    <property type="match status" value="1"/>
</dbReference>
<dbReference type="EC" id="1.1.1.1" evidence="3"/>
<evidence type="ECO:0000259" key="9">
    <source>
        <dbReference type="Pfam" id="PF00107"/>
    </source>
</evidence>
<dbReference type="GO" id="GO:0004022">
    <property type="term" value="F:alcohol dehydrogenase (NAD+) activity"/>
    <property type="evidence" value="ECO:0007669"/>
    <property type="project" value="UniProtKB-EC"/>
</dbReference>
<dbReference type="Proteomes" id="UP000887540">
    <property type="component" value="Unplaced"/>
</dbReference>
<dbReference type="InterPro" id="IPR036291">
    <property type="entry name" value="NAD(P)-bd_dom_sf"/>
</dbReference>
<evidence type="ECO:0000256" key="5">
    <source>
        <dbReference type="ARBA" id="ARBA00022833"/>
    </source>
</evidence>
<dbReference type="GO" id="GO:0008270">
    <property type="term" value="F:zinc ion binding"/>
    <property type="evidence" value="ECO:0007669"/>
    <property type="project" value="InterPro"/>
</dbReference>
<dbReference type="Gene3D" id="3.40.50.720">
    <property type="entry name" value="NAD(P)-binding Rossmann-like Domain"/>
    <property type="match status" value="1"/>
</dbReference>
<keyword evidence="5 8" id="KW-0862">Zinc</keyword>
<evidence type="ECO:0000256" key="7">
    <source>
        <dbReference type="ARBA" id="ARBA00023027"/>
    </source>
</evidence>
<keyword evidence="6" id="KW-0560">Oxidoreductase</keyword>
<dbReference type="InterPro" id="IPR013154">
    <property type="entry name" value="ADH-like_N"/>
</dbReference>
<evidence type="ECO:0000256" key="6">
    <source>
        <dbReference type="ARBA" id="ARBA00023002"/>
    </source>
</evidence>
<evidence type="ECO:0000313" key="12">
    <source>
        <dbReference type="WBParaSite" id="ACRNAN_Path_1420.g5576.t1"/>
    </source>
</evidence>
<comment type="cofactor">
    <cofactor evidence="1 8">
        <name>Zn(2+)</name>
        <dbReference type="ChEBI" id="CHEBI:29105"/>
    </cofactor>
</comment>
<dbReference type="Pfam" id="PF00107">
    <property type="entry name" value="ADH_zinc_N"/>
    <property type="match status" value="1"/>
</dbReference>
<dbReference type="PROSITE" id="PS00059">
    <property type="entry name" value="ADH_ZINC"/>
    <property type="match status" value="1"/>
</dbReference>
<protein>
    <recommendedName>
        <fullName evidence="3">alcohol dehydrogenase</fullName>
        <ecNumber evidence="3">1.1.1.1</ecNumber>
    </recommendedName>
</protein>
<name>A0A914C099_9BILA</name>
<feature type="domain" description="Alcohol dehydrogenase-like N-terminal" evidence="10">
    <location>
        <begin position="9"/>
        <end position="96"/>
    </location>
</feature>
<evidence type="ECO:0000256" key="8">
    <source>
        <dbReference type="RuleBase" id="RU361277"/>
    </source>
</evidence>
<evidence type="ECO:0000256" key="4">
    <source>
        <dbReference type="ARBA" id="ARBA00022723"/>
    </source>
</evidence>
<organism evidence="11 12">
    <name type="scientific">Acrobeloides nanus</name>
    <dbReference type="NCBI Taxonomy" id="290746"/>
    <lineage>
        <taxon>Eukaryota</taxon>
        <taxon>Metazoa</taxon>
        <taxon>Ecdysozoa</taxon>
        <taxon>Nematoda</taxon>
        <taxon>Chromadorea</taxon>
        <taxon>Rhabditida</taxon>
        <taxon>Tylenchina</taxon>
        <taxon>Cephalobomorpha</taxon>
        <taxon>Cephaloboidea</taxon>
        <taxon>Cephalobidae</taxon>
        <taxon>Acrobeloides</taxon>
    </lineage>
</organism>
<dbReference type="PANTHER" id="PTHR42940">
    <property type="entry name" value="ALCOHOL DEHYDROGENASE 1-RELATED"/>
    <property type="match status" value="1"/>
</dbReference>
<evidence type="ECO:0000256" key="3">
    <source>
        <dbReference type="ARBA" id="ARBA00013190"/>
    </source>
</evidence>
<reference evidence="12" key="1">
    <citation type="submission" date="2022-11" db="UniProtKB">
        <authorList>
            <consortium name="WormBaseParasite"/>
        </authorList>
    </citation>
    <scope>IDENTIFICATION</scope>
</reference>
<evidence type="ECO:0000256" key="1">
    <source>
        <dbReference type="ARBA" id="ARBA00001947"/>
    </source>
</evidence>
<feature type="domain" description="Alcohol dehydrogenase-like C-terminal" evidence="9">
    <location>
        <begin position="136"/>
        <end position="237"/>
    </location>
</feature>
<evidence type="ECO:0000313" key="11">
    <source>
        <dbReference type="Proteomes" id="UP000887540"/>
    </source>
</evidence>
<dbReference type="Pfam" id="PF08240">
    <property type="entry name" value="ADH_N"/>
    <property type="match status" value="1"/>
</dbReference>
<dbReference type="SUPFAM" id="SSF51735">
    <property type="entry name" value="NAD(P)-binding Rossmann-fold domains"/>
    <property type="match status" value="1"/>
</dbReference>
<dbReference type="SUPFAM" id="SSF50129">
    <property type="entry name" value="GroES-like"/>
    <property type="match status" value="1"/>
</dbReference>
<proteinExistence type="inferred from homology"/>
<dbReference type="FunFam" id="3.40.50.720:FF:000039">
    <property type="entry name" value="Alcohol dehydrogenase AdhP"/>
    <property type="match status" value="1"/>
</dbReference>
<evidence type="ECO:0000259" key="10">
    <source>
        <dbReference type="Pfam" id="PF08240"/>
    </source>
</evidence>
<dbReference type="InterPro" id="IPR011032">
    <property type="entry name" value="GroES-like_sf"/>
</dbReference>
<dbReference type="InterPro" id="IPR002328">
    <property type="entry name" value="ADH_Zn_CS"/>
</dbReference>
<dbReference type="WBParaSite" id="ACRNAN_Path_1420.g5576.t1">
    <property type="protein sequence ID" value="ACRNAN_Path_1420.g5576.t1"/>
    <property type="gene ID" value="ACRNAN_Path_1420.g5576"/>
</dbReference>